<dbReference type="SMART" id="SM00043">
    <property type="entry name" value="CY"/>
    <property type="match status" value="1"/>
</dbReference>
<dbReference type="OrthoDB" id="2012590at2759"/>
<dbReference type="Gene3D" id="3.10.450.10">
    <property type="match status" value="1"/>
</dbReference>
<evidence type="ECO:0000313" key="5">
    <source>
        <dbReference type="EMBL" id="KAJ4835801.1"/>
    </source>
</evidence>
<reference evidence="5" key="1">
    <citation type="submission" date="2022-02" db="EMBL/GenBank/DDBJ databases">
        <authorList>
            <person name="Henning P.M."/>
            <person name="McCubbin A.G."/>
            <person name="Shore J.S."/>
        </authorList>
    </citation>
    <scope>NUCLEOTIDE SEQUENCE</scope>
    <source>
        <strain evidence="5">F60SS</strain>
        <tissue evidence="5">Leaves</tissue>
    </source>
</reference>
<dbReference type="InterPro" id="IPR011990">
    <property type="entry name" value="TPR-like_helical_dom_sf"/>
</dbReference>
<feature type="domain" description="Cystatin" evidence="4">
    <location>
        <begin position="26"/>
        <end position="117"/>
    </location>
</feature>
<dbReference type="GO" id="GO:0004869">
    <property type="term" value="F:cysteine-type endopeptidase inhibitor activity"/>
    <property type="evidence" value="ECO:0007669"/>
    <property type="project" value="UniProtKB-KW"/>
</dbReference>
<feature type="chain" id="PRO_5040209249" description="Cystatin domain-containing protein" evidence="3">
    <location>
        <begin position="20"/>
        <end position="192"/>
    </location>
</feature>
<sequence>MERVSLILLLLCLLSAAAAALTAEAALVGGWKPIKDLKDPHVIEIAEFAVGEYGRQAHAQLKLDKVLKGETQVVSGVNYRLVLAVKQEEGAGSKRYEAIVWEKPWANFKNLTSFKPAGFMAVLSACSHAGQVDQGLKYFNCMTDDYNINPNQEKYGCVVDLLGRLGILASQRILESEPISVETSVVLSNFWS</sequence>
<name>A0A9Q0JAW7_9ROSI</name>
<evidence type="ECO:0000313" key="6">
    <source>
        <dbReference type="Proteomes" id="UP001141552"/>
    </source>
</evidence>
<keyword evidence="6" id="KW-1185">Reference proteome</keyword>
<keyword evidence="1" id="KW-0646">Protease inhibitor</keyword>
<dbReference type="AlphaFoldDB" id="A0A9Q0JAW7"/>
<dbReference type="Proteomes" id="UP001141552">
    <property type="component" value="Unassembled WGS sequence"/>
</dbReference>
<evidence type="ECO:0000259" key="4">
    <source>
        <dbReference type="SMART" id="SM00043"/>
    </source>
</evidence>
<comment type="caution">
    <text evidence="5">The sequence shown here is derived from an EMBL/GenBank/DDBJ whole genome shotgun (WGS) entry which is preliminary data.</text>
</comment>
<dbReference type="Pfam" id="PF16845">
    <property type="entry name" value="SQAPI"/>
    <property type="match status" value="1"/>
</dbReference>
<dbReference type="InterPro" id="IPR000010">
    <property type="entry name" value="Cystatin_dom"/>
</dbReference>
<reference evidence="5" key="2">
    <citation type="journal article" date="2023" name="Plants (Basel)">
        <title>Annotation of the Turnera subulata (Passifloraceae) Draft Genome Reveals the S-Locus Evolved after the Divergence of Turneroideae from Passifloroideae in a Stepwise Manner.</title>
        <authorList>
            <person name="Henning P.M."/>
            <person name="Roalson E.H."/>
            <person name="Mir W."/>
            <person name="McCubbin A.G."/>
            <person name="Shore J.S."/>
        </authorList>
    </citation>
    <scope>NUCLEOTIDE SEQUENCE</scope>
    <source>
        <strain evidence="5">F60SS</strain>
    </source>
</reference>
<dbReference type="CDD" id="cd00042">
    <property type="entry name" value="CY"/>
    <property type="match status" value="1"/>
</dbReference>
<dbReference type="PANTHER" id="PTHR47364:SF2">
    <property type="entry name" value="CYSTEINE PROTEINASE INHIBITOR 5"/>
    <property type="match status" value="1"/>
</dbReference>
<keyword evidence="2" id="KW-0789">Thiol protease inhibitor</keyword>
<accession>A0A9Q0JAW7</accession>
<dbReference type="EMBL" id="JAKUCV010004294">
    <property type="protein sequence ID" value="KAJ4835801.1"/>
    <property type="molecule type" value="Genomic_DNA"/>
</dbReference>
<keyword evidence="3" id="KW-0732">Signal</keyword>
<evidence type="ECO:0000256" key="3">
    <source>
        <dbReference type="SAM" id="SignalP"/>
    </source>
</evidence>
<proteinExistence type="predicted"/>
<protein>
    <recommendedName>
        <fullName evidence="4">Cystatin domain-containing protein</fullName>
    </recommendedName>
</protein>
<feature type="signal peptide" evidence="3">
    <location>
        <begin position="1"/>
        <end position="19"/>
    </location>
</feature>
<dbReference type="SUPFAM" id="SSF54403">
    <property type="entry name" value="Cystatin/monellin"/>
    <property type="match status" value="1"/>
</dbReference>
<dbReference type="Gene3D" id="1.25.40.10">
    <property type="entry name" value="Tetratricopeptide repeat domain"/>
    <property type="match status" value="1"/>
</dbReference>
<evidence type="ECO:0000256" key="1">
    <source>
        <dbReference type="ARBA" id="ARBA00022690"/>
    </source>
</evidence>
<organism evidence="5 6">
    <name type="scientific">Turnera subulata</name>
    <dbReference type="NCBI Taxonomy" id="218843"/>
    <lineage>
        <taxon>Eukaryota</taxon>
        <taxon>Viridiplantae</taxon>
        <taxon>Streptophyta</taxon>
        <taxon>Embryophyta</taxon>
        <taxon>Tracheophyta</taxon>
        <taxon>Spermatophyta</taxon>
        <taxon>Magnoliopsida</taxon>
        <taxon>eudicotyledons</taxon>
        <taxon>Gunneridae</taxon>
        <taxon>Pentapetalae</taxon>
        <taxon>rosids</taxon>
        <taxon>fabids</taxon>
        <taxon>Malpighiales</taxon>
        <taxon>Passifloraceae</taxon>
        <taxon>Turnera</taxon>
    </lineage>
</organism>
<dbReference type="PANTHER" id="PTHR47364">
    <property type="entry name" value="CYSTEINE PROTEINASE INHIBITOR 5"/>
    <property type="match status" value="1"/>
</dbReference>
<dbReference type="InterPro" id="IPR046350">
    <property type="entry name" value="Cystatin_sf"/>
</dbReference>
<evidence type="ECO:0000256" key="2">
    <source>
        <dbReference type="ARBA" id="ARBA00022704"/>
    </source>
</evidence>
<gene>
    <name evidence="5" type="ORF">Tsubulata_029235</name>
</gene>
<feature type="non-terminal residue" evidence="5">
    <location>
        <position position="192"/>
    </location>
</feature>